<reference evidence="1 2" key="1">
    <citation type="journal article" date="2022" name="Genome Biol. Evol.">
        <title>The Spruce Budworm Genome: Reconstructing the Evolutionary History of Antifreeze Proteins.</title>
        <authorList>
            <person name="Beliveau C."/>
            <person name="Gagne P."/>
            <person name="Picq S."/>
            <person name="Vernygora O."/>
            <person name="Keeling C.I."/>
            <person name="Pinkney K."/>
            <person name="Doucet D."/>
            <person name="Wen F."/>
            <person name="Johnston J.S."/>
            <person name="Maaroufi H."/>
            <person name="Boyle B."/>
            <person name="Laroche J."/>
            <person name="Dewar K."/>
            <person name="Juretic N."/>
            <person name="Blackburn G."/>
            <person name="Nisole A."/>
            <person name="Brunet B."/>
            <person name="Brandao M."/>
            <person name="Lumley L."/>
            <person name="Duan J."/>
            <person name="Quan G."/>
            <person name="Lucarotti C.J."/>
            <person name="Roe A.D."/>
            <person name="Sperling F.A.H."/>
            <person name="Levesque R.C."/>
            <person name="Cusson M."/>
        </authorList>
    </citation>
    <scope>NUCLEOTIDE SEQUENCE [LARGE SCALE GENOMIC DNA]</scope>
    <source>
        <strain evidence="1">Glfc:IPQL:Cfum</strain>
    </source>
</reference>
<name>A0ACC0KE41_CHOFU</name>
<comment type="caution">
    <text evidence="1">The sequence shown here is derived from an EMBL/GenBank/DDBJ whole genome shotgun (WGS) entry which is preliminary data.</text>
</comment>
<evidence type="ECO:0000313" key="1">
    <source>
        <dbReference type="EMBL" id="KAI8434575.1"/>
    </source>
</evidence>
<sequence>MLSDTNTLYLCNFDDKFHNLDHAVLNKLWSGKWSIDNTDLSKELLATSLEIDQLKTILKRYLEKDNTFDNILDLAISSFLTFCERNWNTHPEPLNLQDYFGTEWPSDVDATLKLQRDSEPVYVNIAHTELLYFSLQVFNALYAVELNLVHLWWYFRSLVVHQRALEDTSATLYSELELVMAKLSNEANGLQNRRLATLLHAEIAQAYLVYGRRTKWQQTTLPQLALTSSLDATVDRPSAEQSHGAAELPRDIELQDDVRLNKIQYLEEINELMHEELSPYIEAVVSQPVGPWAPRVAALLVRCQLEAGHKRSVERAMLQCEAIVNEKKDVAPTTSLGLVKAALEHYQRLMLWEDVILCYTMLQLRHKFMYSTRDGATAPALQRECVSMDTGHFEDAIRGAHRLLDIRHQFQDAAVLALLVRAVLHDKEDADGNTSASSIRNNVGGADGEVIHSERLEREMEDSEIRQHKRAPSNISSSSYDTDTSAESAVEETECHINNKFWYWLFVLGTALGDEIFYATFIPFWFWNIDGAVGRRIKKSLDFSRSDHMDIALSMLMSSSESEQSDNSFMLDNNVWINAK</sequence>
<evidence type="ECO:0000313" key="2">
    <source>
        <dbReference type="Proteomes" id="UP001064048"/>
    </source>
</evidence>
<accession>A0ACC0KE41</accession>
<gene>
    <name evidence="1" type="ORF">MSG28_003118</name>
</gene>
<dbReference type="EMBL" id="CM046105">
    <property type="protein sequence ID" value="KAI8434575.1"/>
    <property type="molecule type" value="Genomic_DNA"/>
</dbReference>
<protein>
    <submittedName>
        <fullName evidence="1">Uncharacterized protein</fullName>
    </submittedName>
</protein>
<keyword evidence="2" id="KW-1185">Reference proteome</keyword>
<organism evidence="1 2">
    <name type="scientific">Choristoneura fumiferana</name>
    <name type="common">Spruce budworm moth</name>
    <name type="synonym">Archips fumiferana</name>
    <dbReference type="NCBI Taxonomy" id="7141"/>
    <lineage>
        <taxon>Eukaryota</taxon>
        <taxon>Metazoa</taxon>
        <taxon>Ecdysozoa</taxon>
        <taxon>Arthropoda</taxon>
        <taxon>Hexapoda</taxon>
        <taxon>Insecta</taxon>
        <taxon>Pterygota</taxon>
        <taxon>Neoptera</taxon>
        <taxon>Endopterygota</taxon>
        <taxon>Lepidoptera</taxon>
        <taxon>Glossata</taxon>
        <taxon>Ditrysia</taxon>
        <taxon>Tortricoidea</taxon>
        <taxon>Tortricidae</taxon>
        <taxon>Tortricinae</taxon>
        <taxon>Choristoneura</taxon>
    </lineage>
</organism>
<dbReference type="Proteomes" id="UP001064048">
    <property type="component" value="Chromosome 5"/>
</dbReference>
<proteinExistence type="predicted"/>